<dbReference type="CDD" id="cd06340">
    <property type="entry name" value="PBP1_ABC_ligand_binding-like"/>
    <property type="match status" value="1"/>
</dbReference>
<gene>
    <name evidence="5" type="ORF">FAK_13040</name>
</gene>
<organism evidence="5 6">
    <name type="scientific">Desulfoferula mesophila</name>
    <dbReference type="NCBI Taxonomy" id="3058419"/>
    <lineage>
        <taxon>Bacteria</taxon>
        <taxon>Pseudomonadati</taxon>
        <taxon>Thermodesulfobacteriota</taxon>
        <taxon>Desulfarculia</taxon>
        <taxon>Desulfarculales</taxon>
        <taxon>Desulfarculaceae</taxon>
        <taxon>Desulfoferula</taxon>
    </lineage>
</organism>
<reference evidence="6" key="1">
    <citation type="journal article" date="2023" name="Arch. Microbiol.">
        <title>Desulfoferula mesophilus gen. nov. sp. nov., a mesophilic sulfate-reducing bacterium isolated from a brackish lake sediment.</title>
        <authorList>
            <person name="Watanabe T."/>
            <person name="Yabe T."/>
            <person name="Tsuji J.M."/>
            <person name="Fukui M."/>
        </authorList>
    </citation>
    <scope>NUCLEOTIDE SEQUENCE [LARGE SCALE GENOMIC DNA]</scope>
    <source>
        <strain evidence="6">12FAK</strain>
    </source>
</reference>
<sequence>MRKIALIAAAALLAAMLVPAMAWSAPKEIKIGVIYPLTGGAAAAGRELRAGAELAAQIANQSMPNINMDMAKTAGVKSLGGAKITLIFKDHQGNPQLGADLAKKLILDDKVVGILGCYHSSVTKTVSAVCERYGVPMINGSSTSPGLTKRGFKWFWRTTPHDKWFTKDLFEFLVGLSKGKVKGVKAVPRADINTLASACEKTEWGSNVAIEIENFAKEYKFNLASNILYAAKSPDLSSEVQSMIAVKPGAMLFASYTSDALLMIKTLKSMKAKPKVVWGQDAGFDKPEFVALGDDIVGILTRSVFLPSVVKMKPLSGQVNAMYVKMMGHDLGGASARSFTGLQTWVYVLEKAGSTEPKAIQAACNTISIPGDQLVVPWVGIKFSTKGDEIGQNVLGGGLIGQYQKQKDGKIGLEVVYPFDIATAPMVYPFPGY</sequence>
<keyword evidence="6" id="KW-1185">Reference proteome</keyword>
<dbReference type="SUPFAM" id="SSF53822">
    <property type="entry name" value="Periplasmic binding protein-like I"/>
    <property type="match status" value="1"/>
</dbReference>
<dbReference type="InterPro" id="IPR051010">
    <property type="entry name" value="BCAA_transport"/>
</dbReference>
<dbReference type="PANTHER" id="PTHR30483">
    <property type="entry name" value="LEUCINE-SPECIFIC-BINDING PROTEIN"/>
    <property type="match status" value="1"/>
</dbReference>
<dbReference type="PANTHER" id="PTHR30483:SF37">
    <property type="entry name" value="ABC TRANSPORTER SUBSTRATE-BINDING PROTEIN"/>
    <property type="match status" value="1"/>
</dbReference>
<comment type="similarity">
    <text evidence="1">Belongs to the leucine-binding protein family.</text>
</comment>
<feature type="signal peptide" evidence="3">
    <location>
        <begin position="1"/>
        <end position="24"/>
    </location>
</feature>
<dbReference type="Pfam" id="PF13458">
    <property type="entry name" value="Peripla_BP_6"/>
    <property type="match status" value="1"/>
</dbReference>
<dbReference type="Gene3D" id="3.40.50.2300">
    <property type="match status" value="2"/>
</dbReference>
<dbReference type="InterPro" id="IPR028081">
    <property type="entry name" value="Leu-bd"/>
</dbReference>
<evidence type="ECO:0000313" key="5">
    <source>
        <dbReference type="EMBL" id="BEQ14238.1"/>
    </source>
</evidence>
<protein>
    <submittedName>
        <fullName evidence="5">Amino acid ABC transporter substrate-binding protein</fullName>
    </submittedName>
</protein>
<dbReference type="RefSeq" id="WP_338605953.1">
    <property type="nucleotide sequence ID" value="NZ_AP028679.1"/>
</dbReference>
<evidence type="ECO:0000256" key="2">
    <source>
        <dbReference type="ARBA" id="ARBA00022729"/>
    </source>
</evidence>
<evidence type="ECO:0000313" key="6">
    <source>
        <dbReference type="Proteomes" id="UP001366166"/>
    </source>
</evidence>
<feature type="domain" description="Leucine-binding protein" evidence="4">
    <location>
        <begin position="28"/>
        <end position="371"/>
    </location>
</feature>
<dbReference type="AlphaFoldDB" id="A0AAU9EAS9"/>
<dbReference type="EMBL" id="AP028679">
    <property type="protein sequence ID" value="BEQ14238.1"/>
    <property type="molecule type" value="Genomic_DNA"/>
</dbReference>
<keyword evidence="2 3" id="KW-0732">Signal</keyword>
<evidence type="ECO:0000256" key="1">
    <source>
        <dbReference type="ARBA" id="ARBA00010062"/>
    </source>
</evidence>
<feature type="chain" id="PRO_5043661561" evidence="3">
    <location>
        <begin position="25"/>
        <end position="433"/>
    </location>
</feature>
<dbReference type="Proteomes" id="UP001366166">
    <property type="component" value="Chromosome"/>
</dbReference>
<accession>A0AAU9EAS9</accession>
<evidence type="ECO:0000259" key="4">
    <source>
        <dbReference type="Pfam" id="PF13458"/>
    </source>
</evidence>
<dbReference type="KEGG" id="dmp:FAK_13040"/>
<dbReference type="InterPro" id="IPR028082">
    <property type="entry name" value="Peripla_BP_I"/>
</dbReference>
<name>A0AAU9EAS9_9BACT</name>
<proteinExistence type="inferred from homology"/>
<evidence type="ECO:0000256" key="3">
    <source>
        <dbReference type="SAM" id="SignalP"/>
    </source>
</evidence>